<dbReference type="GeneID" id="27309478"/>
<accession>A0A0D1XXR6</accession>
<evidence type="ECO:0000256" key="4">
    <source>
        <dbReference type="SAM" id="Coils"/>
    </source>
</evidence>
<dbReference type="Gene3D" id="3.30.60.90">
    <property type="match status" value="4"/>
</dbReference>
<dbReference type="GO" id="GO:0008270">
    <property type="term" value="F:zinc ion binding"/>
    <property type="evidence" value="ECO:0007669"/>
    <property type="project" value="UniProtKB-KW"/>
</dbReference>
<feature type="domain" description="ZZ-type" evidence="6">
    <location>
        <begin position="402"/>
        <end position="444"/>
    </location>
</feature>
<dbReference type="STRING" id="253628.A0A0D1XXR6"/>
<keyword evidence="1" id="KW-0479">Metal-binding</keyword>
<feature type="domain" description="ZZ-type" evidence="6">
    <location>
        <begin position="215"/>
        <end position="261"/>
    </location>
</feature>
<keyword evidence="8" id="KW-1185">Reference proteome</keyword>
<dbReference type="EMBL" id="KN847532">
    <property type="protein sequence ID" value="KIW07546.1"/>
    <property type="molecule type" value="Genomic_DNA"/>
</dbReference>
<feature type="domain" description="ZZ-type" evidence="6">
    <location>
        <begin position="463"/>
        <end position="514"/>
    </location>
</feature>
<feature type="compositionally biased region" description="Low complexity" evidence="5">
    <location>
        <begin position="848"/>
        <end position="867"/>
    </location>
</feature>
<feature type="compositionally biased region" description="Acidic residues" evidence="5">
    <location>
        <begin position="1055"/>
        <end position="1079"/>
    </location>
</feature>
<dbReference type="InterPro" id="IPR013783">
    <property type="entry name" value="Ig-like_fold"/>
</dbReference>
<feature type="region of interest" description="Disordered" evidence="5">
    <location>
        <begin position="132"/>
        <end position="151"/>
    </location>
</feature>
<dbReference type="CDD" id="cd14947">
    <property type="entry name" value="NBR1_like"/>
    <property type="match status" value="1"/>
</dbReference>
<evidence type="ECO:0000256" key="1">
    <source>
        <dbReference type="ARBA" id="ARBA00022723"/>
    </source>
</evidence>
<dbReference type="InterPro" id="IPR032350">
    <property type="entry name" value="Nbr1_FW"/>
</dbReference>
<organism evidence="7 8">
    <name type="scientific">Verruconis gallopava</name>
    <dbReference type="NCBI Taxonomy" id="253628"/>
    <lineage>
        <taxon>Eukaryota</taxon>
        <taxon>Fungi</taxon>
        <taxon>Dikarya</taxon>
        <taxon>Ascomycota</taxon>
        <taxon>Pezizomycotina</taxon>
        <taxon>Dothideomycetes</taxon>
        <taxon>Pleosporomycetidae</taxon>
        <taxon>Venturiales</taxon>
        <taxon>Sympoventuriaceae</taxon>
        <taxon>Verruconis</taxon>
    </lineage>
</organism>
<dbReference type="HOGENOM" id="CLU_007590_0_0_1"/>
<evidence type="ECO:0000313" key="7">
    <source>
        <dbReference type="EMBL" id="KIW07546.1"/>
    </source>
</evidence>
<dbReference type="PANTHER" id="PTHR20930">
    <property type="entry name" value="OVARIAN CARCINOMA ANTIGEN CA125-RELATED"/>
    <property type="match status" value="1"/>
</dbReference>
<dbReference type="InParanoid" id="A0A0D1XXR6"/>
<evidence type="ECO:0000256" key="3">
    <source>
        <dbReference type="ARBA" id="ARBA00022833"/>
    </source>
</evidence>
<dbReference type="CDD" id="cd02249">
    <property type="entry name" value="ZZ"/>
    <property type="match status" value="1"/>
</dbReference>
<feature type="compositionally biased region" description="Polar residues" evidence="5">
    <location>
        <begin position="132"/>
        <end position="150"/>
    </location>
</feature>
<dbReference type="Gene3D" id="2.60.40.10">
    <property type="entry name" value="Immunoglobulins"/>
    <property type="match status" value="1"/>
</dbReference>
<feature type="coiled-coil region" evidence="4">
    <location>
        <begin position="770"/>
        <end position="800"/>
    </location>
</feature>
<name>A0A0D1XXR6_9PEZI</name>
<feature type="region of interest" description="Disordered" evidence="5">
    <location>
        <begin position="529"/>
        <end position="560"/>
    </location>
</feature>
<dbReference type="Pfam" id="PF00569">
    <property type="entry name" value="ZZ"/>
    <property type="match status" value="2"/>
</dbReference>
<evidence type="ECO:0000313" key="8">
    <source>
        <dbReference type="Proteomes" id="UP000053259"/>
    </source>
</evidence>
<dbReference type="PANTHER" id="PTHR20930:SF0">
    <property type="entry name" value="PROTEIN ILRUN"/>
    <property type="match status" value="1"/>
</dbReference>
<evidence type="ECO:0000259" key="6">
    <source>
        <dbReference type="SMART" id="SM00291"/>
    </source>
</evidence>
<dbReference type="SUPFAM" id="SSF57850">
    <property type="entry name" value="RING/U-box"/>
    <property type="match status" value="4"/>
</dbReference>
<protein>
    <recommendedName>
        <fullName evidence="6">ZZ-type domain-containing protein</fullName>
    </recommendedName>
</protein>
<feature type="compositionally biased region" description="Basic and acidic residues" evidence="5">
    <location>
        <begin position="993"/>
        <end position="1010"/>
    </location>
</feature>
<dbReference type="SMART" id="SM00291">
    <property type="entry name" value="ZnF_ZZ"/>
    <property type="match status" value="4"/>
</dbReference>
<keyword evidence="3" id="KW-0862">Zinc</keyword>
<feature type="domain" description="ZZ-type" evidence="6">
    <location>
        <begin position="330"/>
        <end position="375"/>
    </location>
</feature>
<dbReference type="InterPro" id="IPR000433">
    <property type="entry name" value="Znf_ZZ"/>
</dbReference>
<evidence type="ECO:0000256" key="5">
    <source>
        <dbReference type="SAM" id="MobiDB-lite"/>
    </source>
</evidence>
<proteinExistence type="predicted"/>
<feature type="compositionally biased region" description="Low complexity" evidence="5">
    <location>
        <begin position="1011"/>
        <end position="1023"/>
    </location>
</feature>
<feature type="region of interest" description="Disordered" evidence="5">
    <location>
        <begin position="275"/>
        <end position="330"/>
    </location>
</feature>
<keyword evidence="4" id="KW-0175">Coiled coil</keyword>
<dbReference type="RefSeq" id="XP_016217415.1">
    <property type="nucleotide sequence ID" value="XM_016354403.1"/>
</dbReference>
<dbReference type="VEuPathDB" id="FungiDB:PV09_01505"/>
<keyword evidence="2" id="KW-0863">Zinc-finger</keyword>
<dbReference type="Pfam" id="PF16158">
    <property type="entry name" value="N_BRCA1_IG"/>
    <property type="match status" value="1"/>
</dbReference>
<sequence length="1079" mass="119268">MASATPQVNMETPISVRVSMQSTTRKFKIPLGDLNAQVLPGRLRVLLGIPENEPAIFERFSDSAASFVVLDPNNHHVYKTLFRAAKAKLKLRLRVTFPNAANPESSIPPFKPIGLPGTFSSAFPELDGLGSDTTLNSIKTEPNTSGTAGSAESLIPIANGSAEPSTADAPAQPAPKRISTRLSREAFFAELANLSRQRELALRVKEPVVPATNNCSWSVFCNACDKPMADAHYHCNICDDGDYDLCEACVKSGIHCPDENHWLVKRFVRNGQVVSSTTERLSPKQPKQAELPEMPGAYTEHVEEEEEEEEEKEKAKPEPEAEPEAEAEEPVHEATRTCNCCIKEDQENRFVTCLDCPDYDLCIPCHEANNHGHHPAHQFKAVGEGVSLSPVAEFLCAPGRNIKHAALCDGCDKPIFGVRHKCLNCPDWDFCSECMKNASYIHPGHRFAPLYEPIPTPRYHKVRHVGIYCDGPLCENKSVYIEGTRFKCAICHDTDFCASCEAHPSNKHNHTHPLIQFKTPVRNATITTVHEDQYGRSLAPKGDRPEPRAEPSKAPANAATQVQTIIDVKPADTPEHRPSKEKIEIKDLLAEPIEEKIKVQDLLSSPLEEKARPVDVNKLNAVFVRETVPDGTLIGANSVFTQVWTLRNSGQAAWPAGCSVRYTGGDNMLENVATESNVLDRPVEVGEESAFRVVLKAPQTPGTKISYWRLKTPDGQAFGHRLWCHVTVGLPSQQEPSSLPQVVSPPQLVQPRPGEWHDTFLQQALQHRFLRAQALERQRVEEEKIKAEHEAKQIADARAKAHRAEMLQKLSTEIRAVEIQHRARTAAAKAAIDAAQAARAPVSPPQSQPASELPAPLSPPAQAGPSATTAQGFVRSVQDHQLQLMLQEQQIRKRMLMNRDAEMKAKVAATRQAQEQLLLQQKMRRLELENKARNETKMSPPAQDSFNQMAMLELENNRRLLNARAVAEKAPSPVEVVAEVRPVSVEAVEEEETKGKDKNAMIFPKLDKESPVSSVHDVSSPVSKTESAPLPQPPKSDKSDLEIFEDAESVSLVETSDEDGFMTDEEYDILDASDEESPA</sequence>
<feature type="region of interest" description="Disordered" evidence="5">
    <location>
        <begin position="987"/>
        <end position="1079"/>
    </location>
</feature>
<feature type="compositionally biased region" description="Acidic residues" evidence="5">
    <location>
        <begin position="302"/>
        <end position="311"/>
    </location>
</feature>
<feature type="region of interest" description="Disordered" evidence="5">
    <location>
        <begin position="837"/>
        <end position="869"/>
    </location>
</feature>
<dbReference type="CDD" id="cd02340">
    <property type="entry name" value="ZZ_NBR1_like"/>
    <property type="match status" value="2"/>
</dbReference>
<dbReference type="OrthoDB" id="661148at2759"/>
<gene>
    <name evidence="7" type="ORF">PV09_01505</name>
</gene>
<feature type="compositionally biased region" description="Basic and acidic residues" evidence="5">
    <location>
        <begin position="541"/>
        <end position="551"/>
    </location>
</feature>
<evidence type="ECO:0000256" key="2">
    <source>
        <dbReference type="ARBA" id="ARBA00022771"/>
    </source>
</evidence>
<dbReference type="AlphaFoldDB" id="A0A0D1XXR6"/>
<reference evidence="7 8" key="1">
    <citation type="submission" date="2015-01" db="EMBL/GenBank/DDBJ databases">
        <title>The Genome Sequence of Ochroconis gallopava CBS43764.</title>
        <authorList>
            <consortium name="The Broad Institute Genomics Platform"/>
            <person name="Cuomo C."/>
            <person name="de Hoog S."/>
            <person name="Gorbushina A."/>
            <person name="Stielow B."/>
            <person name="Teixiera M."/>
            <person name="Abouelleil A."/>
            <person name="Chapman S.B."/>
            <person name="Priest M."/>
            <person name="Young S.K."/>
            <person name="Wortman J."/>
            <person name="Nusbaum C."/>
            <person name="Birren B."/>
        </authorList>
    </citation>
    <scope>NUCLEOTIDE SEQUENCE [LARGE SCALE GENOMIC DNA]</scope>
    <source>
        <strain evidence="7 8">CBS 43764</strain>
    </source>
</reference>
<dbReference type="Proteomes" id="UP000053259">
    <property type="component" value="Unassembled WGS sequence"/>
</dbReference>
<dbReference type="InterPro" id="IPR043145">
    <property type="entry name" value="Znf_ZZ_sf"/>
</dbReference>